<keyword evidence="2" id="KW-1133">Transmembrane helix</keyword>
<dbReference type="GO" id="GO:0008237">
    <property type="term" value="F:metallopeptidase activity"/>
    <property type="evidence" value="ECO:0007669"/>
    <property type="project" value="UniProtKB-KW"/>
</dbReference>
<reference evidence="4 5" key="1">
    <citation type="submission" date="2021-01" db="EMBL/GenBank/DDBJ databases">
        <title>Genome Sequencing of Type Strains.</title>
        <authorList>
            <person name="Lemaire J.F."/>
            <person name="Inderbitzin P."/>
            <person name="Collins S.B."/>
            <person name="Wespe N."/>
            <person name="Knight-Connoni V."/>
        </authorList>
    </citation>
    <scope>NUCLEOTIDE SEQUENCE [LARGE SCALE GENOMIC DNA]</scope>
    <source>
        <strain evidence="4 5">DSM 23009</strain>
    </source>
</reference>
<keyword evidence="2" id="KW-0812">Transmembrane</keyword>
<feature type="transmembrane region" description="Helical" evidence="2">
    <location>
        <begin position="56"/>
        <end position="73"/>
    </location>
</feature>
<protein>
    <submittedName>
        <fullName evidence="4">CPBP family intramembrane metalloprotease</fullName>
    </submittedName>
</protein>
<keyword evidence="2" id="KW-0472">Membrane</keyword>
<comment type="caution">
    <text evidence="4">The sequence shown here is derived from an EMBL/GenBank/DDBJ whole genome shotgun (WGS) entry which is preliminary data.</text>
</comment>
<evidence type="ECO:0000313" key="5">
    <source>
        <dbReference type="Proteomes" id="UP001296923"/>
    </source>
</evidence>
<feature type="transmembrane region" description="Helical" evidence="2">
    <location>
        <begin position="146"/>
        <end position="162"/>
    </location>
</feature>
<keyword evidence="5" id="KW-1185">Reference proteome</keyword>
<dbReference type="InterPro" id="IPR003675">
    <property type="entry name" value="Rce1/LyrA-like_dom"/>
</dbReference>
<feature type="region of interest" description="Disordered" evidence="1">
    <location>
        <begin position="197"/>
        <end position="217"/>
    </location>
</feature>
<dbReference type="Proteomes" id="UP001296923">
    <property type="component" value="Unassembled WGS sequence"/>
</dbReference>
<organism evidence="4 5">
    <name type="scientific">Fictibacillus nanhaiensis</name>
    <dbReference type="NCBI Taxonomy" id="742169"/>
    <lineage>
        <taxon>Bacteria</taxon>
        <taxon>Bacillati</taxon>
        <taxon>Bacillota</taxon>
        <taxon>Bacilli</taxon>
        <taxon>Bacillales</taxon>
        <taxon>Fictibacillaceae</taxon>
        <taxon>Fictibacillus</taxon>
    </lineage>
</organism>
<feature type="transmembrane region" description="Helical" evidence="2">
    <location>
        <begin position="20"/>
        <end position="44"/>
    </location>
</feature>
<feature type="transmembrane region" description="Helical" evidence="2">
    <location>
        <begin position="93"/>
        <end position="113"/>
    </location>
</feature>
<keyword evidence="4" id="KW-0645">Protease</keyword>
<evidence type="ECO:0000259" key="3">
    <source>
        <dbReference type="Pfam" id="PF02517"/>
    </source>
</evidence>
<accession>A0ABS2ZUT4</accession>
<proteinExistence type="predicted"/>
<evidence type="ECO:0000256" key="2">
    <source>
        <dbReference type="SAM" id="Phobius"/>
    </source>
</evidence>
<name>A0ABS2ZUT4_9BACL</name>
<feature type="domain" description="CAAX prenyl protease 2/Lysostaphin resistance protein A-like" evidence="3">
    <location>
        <begin position="102"/>
        <end position="181"/>
    </location>
</feature>
<dbReference type="Pfam" id="PF02517">
    <property type="entry name" value="Rce1-like"/>
    <property type="match status" value="1"/>
</dbReference>
<gene>
    <name evidence="4" type="ORF">JYA63_16860</name>
</gene>
<evidence type="ECO:0000313" key="4">
    <source>
        <dbReference type="EMBL" id="MBN3555952.1"/>
    </source>
</evidence>
<feature type="transmembrane region" description="Helical" evidence="2">
    <location>
        <begin position="119"/>
        <end position="139"/>
    </location>
</feature>
<feature type="transmembrane region" description="Helical" evidence="2">
    <location>
        <begin position="168"/>
        <end position="187"/>
    </location>
</feature>
<sequence>MRNSEKNNWIDQITPRELLLNVYFSQSLFIVAAFALAFFFNVSFPWKLNDLDLTGYEWLVGISTGLFLPFLSIQLKKWLPEEWLDDGGINEKIFGSLSYRHIFFLTGVIAFAEEWLFRGVLQSLLGLFITSMIFAVLHVRYIKKPVLFSIVCGLSFWLGLIYEMTDNIWVPFIAHFLIDFISGCWIAKQNNSNNNITNSESGSVDQDEERSSGEFEK</sequence>
<evidence type="ECO:0000256" key="1">
    <source>
        <dbReference type="SAM" id="MobiDB-lite"/>
    </source>
</evidence>
<dbReference type="RefSeq" id="WP_205726717.1">
    <property type="nucleotide sequence ID" value="NZ_JAFHKR010000039.1"/>
</dbReference>
<dbReference type="EMBL" id="JAFHKR010000039">
    <property type="protein sequence ID" value="MBN3555952.1"/>
    <property type="molecule type" value="Genomic_DNA"/>
</dbReference>
<keyword evidence="4" id="KW-0482">Metalloprotease</keyword>
<keyword evidence="4" id="KW-0378">Hydrolase</keyword>